<dbReference type="InterPro" id="IPR003918">
    <property type="entry name" value="NADH_UbQ_OxRdtase"/>
</dbReference>
<dbReference type="Pfam" id="PF00361">
    <property type="entry name" value="Proton_antipo_M"/>
    <property type="match status" value="1"/>
</dbReference>
<keyword evidence="5 10" id="KW-1133">Transmembrane helix</keyword>
<comment type="subcellular location">
    <subcellularLocation>
        <location evidence="1">Endomembrane system</location>
        <topology evidence="1">Multi-pass membrane protein</topology>
    </subcellularLocation>
    <subcellularLocation>
        <location evidence="9">Membrane</location>
        <topology evidence="9">Multi-pass membrane protein</topology>
    </subcellularLocation>
</comment>
<accession>A0A831WB73</accession>
<evidence type="ECO:0000256" key="2">
    <source>
        <dbReference type="ARBA" id="ARBA00009025"/>
    </source>
</evidence>
<dbReference type="PANTHER" id="PTHR43507:SF1">
    <property type="entry name" value="NADH-UBIQUINONE OXIDOREDUCTASE CHAIN 4"/>
    <property type="match status" value="1"/>
</dbReference>
<dbReference type="PANTHER" id="PTHR43507">
    <property type="entry name" value="NADH-UBIQUINONE OXIDOREDUCTASE CHAIN 4"/>
    <property type="match status" value="1"/>
</dbReference>
<gene>
    <name evidence="12" type="ORF">ENJ12_10285</name>
</gene>
<dbReference type="GO" id="GO:0015990">
    <property type="term" value="P:electron transport coupled proton transport"/>
    <property type="evidence" value="ECO:0007669"/>
    <property type="project" value="TreeGrafter"/>
</dbReference>
<dbReference type="GO" id="GO:0042773">
    <property type="term" value="P:ATP synthesis coupled electron transport"/>
    <property type="evidence" value="ECO:0007669"/>
    <property type="project" value="InterPro"/>
</dbReference>
<dbReference type="GO" id="GO:0003954">
    <property type="term" value="F:NADH dehydrogenase activity"/>
    <property type="evidence" value="ECO:0007669"/>
    <property type="project" value="TreeGrafter"/>
</dbReference>
<dbReference type="Proteomes" id="UP000886339">
    <property type="component" value="Unassembled WGS sequence"/>
</dbReference>
<feature type="transmembrane region" description="Helical" evidence="10">
    <location>
        <begin position="215"/>
        <end position="233"/>
    </location>
</feature>
<feature type="transmembrane region" description="Helical" evidence="10">
    <location>
        <begin position="459"/>
        <end position="478"/>
    </location>
</feature>
<comment type="caution">
    <text evidence="12">The sequence shown here is derived from an EMBL/GenBank/DDBJ whole genome shotgun (WGS) entry which is preliminary data.</text>
</comment>
<dbReference type="GO" id="GO:0008137">
    <property type="term" value="F:NADH dehydrogenase (ubiquinone) activity"/>
    <property type="evidence" value="ECO:0007669"/>
    <property type="project" value="InterPro"/>
</dbReference>
<feature type="transmembrane region" description="Helical" evidence="10">
    <location>
        <begin position="343"/>
        <end position="361"/>
    </location>
</feature>
<keyword evidence="4 9" id="KW-0812">Transmembrane</keyword>
<feature type="transmembrane region" description="Helical" evidence="10">
    <location>
        <begin position="114"/>
        <end position="133"/>
    </location>
</feature>
<name>A0A831WB73_9GAMM</name>
<proteinExistence type="inferred from homology"/>
<dbReference type="GO" id="GO:0012505">
    <property type="term" value="C:endomembrane system"/>
    <property type="evidence" value="ECO:0007669"/>
    <property type="project" value="UniProtKB-SubCell"/>
</dbReference>
<dbReference type="GO" id="GO:0048039">
    <property type="term" value="F:ubiquinone binding"/>
    <property type="evidence" value="ECO:0007669"/>
    <property type="project" value="TreeGrafter"/>
</dbReference>
<feature type="transmembrane region" description="Helical" evidence="10">
    <location>
        <begin position="78"/>
        <end position="102"/>
    </location>
</feature>
<evidence type="ECO:0000256" key="9">
    <source>
        <dbReference type="RuleBase" id="RU000320"/>
    </source>
</evidence>
<evidence type="ECO:0000256" key="5">
    <source>
        <dbReference type="ARBA" id="ARBA00022989"/>
    </source>
</evidence>
<evidence type="ECO:0000256" key="8">
    <source>
        <dbReference type="ARBA" id="ARBA00032798"/>
    </source>
</evidence>
<dbReference type="EMBL" id="DRLF01000353">
    <property type="protein sequence ID" value="HEC07232.1"/>
    <property type="molecule type" value="Genomic_DNA"/>
</dbReference>
<keyword evidence="6 10" id="KW-0472">Membrane</keyword>
<reference evidence="12" key="1">
    <citation type="journal article" date="2020" name="mSystems">
        <title>Genome- and Community-Level Interaction Insights into Carbon Utilization and Element Cycling Functions of Hydrothermarchaeota in Hydrothermal Sediment.</title>
        <authorList>
            <person name="Zhou Z."/>
            <person name="Liu Y."/>
            <person name="Xu W."/>
            <person name="Pan J."/>
            <person name="Luo Z.H."/>
            <person name="Li M."/>
        </authorList>
    </citation>
    <scope>NUCLEOTIDE SEQUENCE [LARGE SCALE GENOMIC DNA]</scope>
    <source>
        <strain evidence="12">HyVt-458</strain>
    </source>
</reference>
<dbReference type="PRINTS" id="PR01437">
    <property type="entry name" value="NUOXDRDTASE4"/>
</dbReference>
<dbReference type="NCBIfam" id="TIGR01972">
    <property type="entry name" value="NDH_I_M"/>
    <property type="match status" value="1"/>
</dbReference>
<feature type="transmembrane region" description="Helical" evidence="10">
    <location>
        <begin position="382"/>
        <end position="399"/>
    </location>
</feature>
<sequence>MTAFTGFPVLSLLLLSMPATALLIGMVRDASKARWIALAGSVLAGLLVICLLLGFDAASGEFQFVEQASWIPSLNVKYLVGVDGISILFLPFTILLFTCVILASWNSVRTLPRLYFSLLMLLQGLTLGIFVSMDLILFFLFWELSLAPLYFLISLWGLGPNRRYAAVKYTLMMLAGGVPLLFGFLLLGFAHADSLGAAVPAGLAFDYPGLLALKLPHHLETLVFFLLLLGFLVKTPAVPFHTWLPVVSIEGPVAVAALMTGLKLGAYGIIRFAVPLAPNLAQEFHWLLAGLGVTGILYGALLALAQTNLRQMLACSSISHVGLVLLAIASFNQAGIQGALFQLLNFTVVAGGLFLLIGFLYQRTGSTDIISLGGAAASMPRLAGLFLLFGLASMGVPGTNGFPAEFLMLMSALESHTGAGLAALAGVVIGAGYFLRLYRQAFFGPVESKVVREAIDLRPRELFIIGLFALFILLNGLFPQGILDFTHGATDRWLGLLGTSG</sequence>
<evidence type="ECO:0000256" key="1">
    <source>
        <dbReference type="ARBA" id="ARBA00004127"/>
    </source>
</evidence>
<evidence type="ECO:0000259" key="11">
    <source>
        <dbReference type="Pfam" id="PF00361"/>
    </source>
</evidence>
<evidence type="ECO:0000256" key="3">
    <source>
        <dbReference type="ARBA" id="ARBA00019906"/>
    </source>
</evidence>
<evidence type="ECO:0000256" key="7">
    <source>
        <dbReference type="ARBA" id="ARBA00031584"/>
    </source>
</evidence>
<evidence type="ECO:0000256" key="10">
    <source>
        <dbReference type="SAM" id="Phobius"/>
    </source>
</evidence>
<evidence type="ECO:0000313" key="12">
    <source>
        <dbReference type="EMBL" id="HEC07232.1"/>
    </source>
</evidence>
<feature type="transmembrane region" description="Helical" evidence="10">
    <location>
        <begin position="36"/>
        <end position="58"/>
    </location>
</feature>
<feature type="transmembrane region" description="Helical" evidence="10">
    <location>
        <begin position="171"/>
        <end position="190"/>
    </location>
</feature>
<feature type="transmembrane region" description="Helical" evidence="10">
    <location>
        <begin position="139"/>
        <end position="159"/>
    </location>
</feature>
<dbReference type="InterPro" id="IPR010227">
    <property type="entry name" value="NADH_Q_OxRdtase_chainM/4"/>
</dbReference>
<feature type="domain" description="NADH:quinone oxidoreductase/Mrp antiporter transmembrane" evidence="11">
    <location>
        <begin position="132"/>
        <end position="429"/>
    </location>
</feature>
<dbReference type="AlphaFoldDB" id="A0A831WB73"/>
<feature type="transmembrane region" description="Helical" evidence="10">
    <location>
        <begin position="419"/>
        <end position="438"/>
    </location>
</feature>
<dbReference type="GO" id="GO:0016020">
    <property type="term" value="C:membrane"/>
    <property type="evidence" value="ECO:0007669"/>
    <property type="project" value="UniProtKB-SubCell"/>
</dbReference>
<protein>
    <recommendedName>
        <fullName evidence="3">NADH-quinone oxidoreductase subunit M</fullName>
    </recommendedName>
    <alternativeName>
        <fullName evidence="7">NADH dehydrogenase I subunit M</fullName>
    </alternativeName>
    <alternativeName>
        <fullName evidence="8">NDH-1 subunit M</fullName>
    </alternativeName>
</protein>
<feature type="transmembrane region" description="Helical" evidence="10">
    <location>
        <begin position="286"/>
        <end position="305"/>
    </location>
</feature>
<dbReference type="InterPro" id="IPR001750">
    <property type="entry name" value="ND/Mrp_TM"/>
</dbReference>
<evidence type="ECO:0000256" key="6">
    <source>
        <dbReference type="ARBA" id="ARBA00023136"/>
    </source>
</evidence>
<organism evidence="12">
    <name type="scientific">Thiolapillus brandeum</name>
    <dbReference type="NCBI Taxonomy" id="1076588"/>
    <lineage>
        <taxon>Bacteria</taxon>
        <taxon>Pseudomonadati</taxon>
        <taxon>Pseudomonadota</taxon>
        <taxon>Gammaproteobacteria</taxon>
        <taxon>Chromatiales</taxon>
        <taxon>Sedimenticolaceae</taxon>
        <taxon>Thiolapillus</taxon>
    </lineage>
</organism>
<comment type="similarity">
    <text evidence="2">Belongs to the complex I subunit 4 family.</text>
</comment>
<feature type="transmembrane region" description="Helical" evidence="10">
    <location>
        <begin position="253"/>
        <end position="274"/>
    </location>
</feature>
<feature type="transmembrane region" description="Helical" evidence="10">
    <location>
        <begin position="312"/>
        <end position="331"/>
    </location>
</feature>
<evidence type="ECO:0000256" key="4">
    <source>
        <dbReference type="ARBA" id="ARBA00022692"/>
    </source>
</evidence>
<feature type="transmembrane region" description="Helical" evidence="10">
    <location>
        <begin position="6"/>
        <end position="24"/>
    </location>
</feature>